<gene>
    <name evidence="3" type="ORF">AB1Y20_000986</name>
</gene>
<comment type="caution">
    <text evidence="3">The sequence shown here is derived from an EMBL/GenBank/DDBJ whole genome shotgun (WGS) entry which is preliminary data.</text>
</comment>
<dbReference type="EMBL" id="JBGBPQ010000001">
    <property type="protein sequence ID" value="KAL1530064.1"/>
    <property type="molecule type" value="Genomic_DNA"/>
</dbReference>
<proteinExistence type="predicted"/>
<feature type="region of interest" description="Disordered" evidence="1">
    <location>
        <begin position="34"/>
        <end position="99"/>
    </location>
</feature>
<name>A0AB34KC17_PRYPA</name>
<keyword evidence="2" id="KW-0732">Signal</keyword>
<evidence type="ECO:0000313" key="3">
    <source>
        <dbReference type="EMBL" id="KAL1530064.1"/>
    </source>
</evidence>
<evidence type="ECO:0000313" key="4">
    <source>
        <dbReference type="Proteomes" id="UP001515480"/>
    </source>
</evidence>
<dbReference type="AlphaFoldDB" id="A0AB34KC17"/>
<evidence type="ECO:0000256" key="1">
    <source>
        <dbReference type="SAM" id="MobiDB-lite"/>
    </source>
</evidence>
<feature type="compositionally biased region" description="Basic residues" evidence="1">
    <location>
        <begin position="57"/>
        <end position="67"/>
    </location>
</feature>
<protein>
    <submittedName>
        <fullName evidence="3">Uncharacterized protein</fullName>
    </submittedName>
</protein>
<feature type="compositionally biased region" description="Basic and acidic residues" evidence="1">
    <location>
        <begin position="35"/>
        <end position="48"/>
    </location>
</feature>
<accession>A0AB34KC17</accession>
<reference evidence="3 4" key="1">
    <citation type="journal article" date="2024" name="Science">
        <title>Giant polyketide synthase enzymes in the biosynthesis of giant marine polyether toxins.</title>
        <authorList>
            <person name="Fallon T.R."/>
            <person name="Shende V.V."/>
            <person name="Wierzbicki I.H."/>
            <person name="Pendleton A.L."/>
            <person name="Watervoot N.F."/>
            <person name="Auber R.P."/>
            <person name="Gonzalez D.J."/>
            <person name="Wisecaver J.H."/>
            <person name="Moore B.S."/>
        </authorList>
    </citation>
    <scope>NUCLEOTIDE SEQUENCE [LARGE SCALE GENOMIC DNA]</scope>
    <source>
        <strain evidence="3 4">12B1</strain>
    </source>
</reference>
<feature type="signal peptide" evidence="2">
    <location>
        <begin position="1"/>
        <end position="24"/>
    </location>
</feature>
<dbReference type="Proteomes" id="UP001515480">
    <property type="component" value="Unassembled WGS sequence"/>
</dbReference>
<feature type="chain" id="PRO_5044334175" evidence="2">
    <location>
        <begin position="25"/>
        <end position="270"/>
    </location>
</feature>
<organism evidence="3 4">
    <name type="scientific">Prymnesium parvum</name>
    <name type="common">Toxic golden alga</name>
    <dbReference type="NCBI Taxonomy" id="97485"/>
    <lineage>
        <taxon>Eukaryota</taxon>
        <taxon>Haptista</taxon>
        <taxon>Haptophyta</taxon>
        <taxon>Prymnesiophyceae</taxon>
        <taxon>Prymnesiales</taxon>
        <taxon>Prymnesiaceae</taxon>
        <taxon>Prymnesium</taxon>
    </lineage>
</organism>
<sequence length="270" mass="29883">MHPRAARLLLACYCCVQMPPPVITQVRQPLTTEGKLPEEVEEKGERAGLKSPAQRGSKGRGRGKGRGKGVGSASSKARGAHRWNSASGFAPRSNDERRPTPIHLDNVTWVALVGPKCSRAVDWAMTYGVVEHPERYPGLNRKSPRWQFQQRIFQTLPSARCPRVSNAAGQTSPQPSFAKQLGMNDSQLLVYKTLRRANAAVIATTSFQKMSKEAKDARRKELAATLSSRLRDVLNISQWRLFLNTSAALRRPPSLHLAAKITRDKHSTSS</sequence>
<keyword evidence="4" id="KW-1185">Reference proteome</keyword>
<evidence type="ECO:0000256" key="2">
    <source>
        <dbReference type="SAM" id="SignalP"/>
    </source>
</evidence>